<dbReference type="KEGG" id="dao:Desac_1027"/>
<dbReference type="RefSeq" id="WP_013706005.1">
    <property type="nucleotide sequence ID" value="NC_015388.1"/>
</dbReference>
<dbReference type="InterPro" id="IPR004101">
    <property type="entry name" value="Mur_ligase_C"/>
</dbReference>
<dbReference type="STRING" id="880072.Desac_1027"/>
<evidence type="ECO:0000256" key="9">
    <source>
        <dbReference type="ARBA" id="ARBA00019357"/>
    </source>
</evidence>
<evidence type="ECO:0000256" key="3">
    <source>
        <dbReference type="ARBA" id="ARBA00004799"/>
    </source>
</evidence>
<evidence type="ECO:0000256" key="15">
    <source>
        <dbReference type="ARBA" id="ARBA00022909"/>
    </source>
</evidence>
<evidence type="ECO:0000256" key="6">
    <source>
        <dbReference type="ARBA" id="ARBA00011245"/>
    </source>
</evidence>
<comment type="catalytic activity">
    <reaction evidence="22">
        <text>7,8-dihydropteroate + L-glutamate + ATP = 7,8-dihydrofolate + ADP + phosphate + H(+)</text>
        <dbReference type="Rhea" id="RHEA:23584"/>
        <dbReference type="ChEBI" id="CHEBI:15378"/>
        <dbReference type="ChEBI" id="CHEBI:17839"/>
        <dbReference type="ChEBI" id="CHEBI:29985"/>
        <dbReference type="ChEBI" id="CHEBI:30616"/>
        <dbReference type="ChEBI" id="CHEBI:43474"/>
        <dbReference type="ChEBI" id="CHEBI:57451"/>
        <dbReference type="ChEBI" id="CHEBI:456216"/>
        <dbReference type="EC" id="6.3.2.12"/>
    </reaction>
</comment>
<dbReference type="InterPro" id="IPR013221">
    <property type="entry name" value="Mur_ligase_cen"/>
</dbReference>
<dbReference type="Gene3D" id="3.40.1190.10">
    <property type="entry name" value="Mur-like, catalytic domain"/>
    <property type="match status" value="1"/>
</dbReference>
<proteinExistence type="inferred from homology"/>
<dbReference type="PANTHER" id="PTHR11136">
    <property type="entry name" value="FOLYLPOLYGLUTAMATE SYNTHASE-RELATED"/>
    <property type="match status" value="1"/>
</dbReference>
<feature type="domain" description="Mur ligase central" evidence="25">
    <location>
        <begin position="59"/>
        <end position="277"/>
    </location>
</feature>
<dbReference type="Proteomes" id="UP000000483">
    <property type="component" value="Chromosome"/>
</dbReference>
<reference evidence="26 27" key="1">
    <citation type="journal article" date="2011" name="Stand. Genomic Sci.">
        <title>Complete genome sequence of the acetate-degrading sulfate reducer Desulfobacca acetoxidans type strain (ASRB2).</title>
        <authorList>
            <person name="Goker M."/>
            <person name="Teshima H."/>
            <person name="Lapidus A."/>
            <person name="Nolan M."/>
            <person name="Lucas S."/>
            <person name="Hammon N."/>
            <person name="Deshpande S."/>
            <person name="Cheng J.F."/>
            <person name="Tapia R."/>
            <person name="Han C."/>
            <person name="Goodwin L."/>
            <person name="Pitluck S."/>
            <person name="Huntemann M."/>
            <person name="Liolios K."/>
            <person name="Ivanova N."/>
            <person name="Pagani I."/>
            <person name="Mavromatis K."/>
            <person name="Ovchinikova G."/>
            <person name="Pati A."/>
            <person name="Chen A."/>
            <person name="Palaniappan K."/>
            <person name="Land M."/>
            <person name="Hauser L."/>
            <person name="Brambilla E.M."/>
            <person name="Rohde M."/>
            <person name="Spring S."/>
            <person name="Detter J.C."/>
            <person name="Woyke T."/>
            <person name="Bristow J."/>
            <person name="Eisen J.A."/>
            <person name="Markowitz V."/>
            <person name="Hugenholtz P."/>
            <person name="Kyrpides N.C."/>
            <person name="Klenk H.P."/>
        </authorList>
    </citation>
    <scope>NUCLEOTIDE SEQUENCE [LARGE SCALE GENOMIC DNA]</scope>
    <source>
        <strain evidence="27">ATCC 700848 / DSM 11109 / ASRB2</strain>
    </source>
</reference>
<gene>
    <name evidence="26" type="ordered locus">Desac_1027</name>
</gene>
<keyword evidence="14" id="KW-0460">Magnesium</keyword>
<dbReference type="GO" id="GO:0046872">
    <property type="term" value="F:metal ion binding"/>
    <property type="evidence" value="ECO:0007669"/>
    <property type="project" value="UniProtKB-KW"/>
</dbReference>
<evidence type="ECO:0000256" key="7">
    <source>
        <dbReference type="ARBA" id="ARBA00013023"/>
    </source>
</evidence>
<dbReference type="PANTHER" id="PTHR11136:SF0">
    <property type="entry name" value="DIHYDROFOLATE SYNTHETASE-RELATED"/>
    <property type="match status" value="1"/>
</dbReference>
<evidence type="ECO:0000256" key="2">
    <source>
        <dbReference type="ARBA" id="ARBA00002714"/>
    </source>
</evidence>
<dbReference type="GO" id="GO:0046654">
    <property type="term" value="P:tetrahydrofolate biosynthetic process"/>
    <property type="evidence" value="ECO:0007669"/>
    <property type="project" value="UniProtKB-UniPathway"/>
</dbReference>
<dbReference type="GO" id="GO:0005737">
    <property type="term" value="C:cytoplasm"/>
    <property type="evidence" value="ECO:0007669"/>
    <property type="project" value="TreeGrafter"/>
</dbReference>
<dbReference type="HOGENOM" id="CLU_015869_1_2_7"/>
<dbReference type="FunFam" id="3.40.1190.10:FF:000004">
    <property type="entry name" value="Dihydrofolate synthase/folylpolyglutamate synthase"/>
    <property type="match status" value="1"/>
</dbReference>
<evidence type="ECO:0000256" key="18">
    <source>
        <dbReference type="ARBA" id="ARBA00032510"/>
    </source>
</evidence>
<comment type="catalytic activity">
    <reaction evidence="19">
        <text>(6S)-5,6,7,8-tetrahydrofolyl-(gamma-L-Glu)(n) + L-glutamate + ATP = (6S)-5,6,7,8-tetrahydrofolyl-(gamma-L-Glu)(n+1) + ADP + phosphate + H(+)</text>
        <dbReference type="Rhea" id="RHEA:10580"/>
        <dbReference type="Rhea" id="RHEA-COMP:14738"/>
        <dbReference type="Rhea" id="RHEA-COMP:14740"/>
        <dbReference type="ChEBI" id="CHEBI:15378"/>
        <dbReference type="ChEBI" id="CHEBI:29985"/>
        <dbReference type="ChEBI" id="CHEBI:30616"/>
        <dbReference type="ChEBI" id="CHEBI:43474"/>
        <dbReference type="ChEBI" id="CHEBI:141005"/>
        <dbReference type="ChEBI" id="CHEBI:456216"/>
        <dbReference type="EC" id="6.3.2.17"/>
    </reaction>
</comment>
<dbReference type="GO" id="GO:0004326">
    <property type="term" value="F:tetrahydrofolylpolyglutamate synthase activity"/>
    <property type="evidence" value="ECO:0007669"/>
    <property type="project" value="UniProtKB-EC"/>
</dbReference>
<keyword evidence="11" id="KW-0479">Metal-binding</keyword>
<comment type="pathway">
    <text evidence="3">Cofactor biosynthesis; tetrahydrofolate biosynthesis; 7,8-dihydrofolate from 2-amino-4-hydroxy-6-hydroxymethyl-7,8-dihydropteridine diphosphate and 4-aminobenzoate: step 2/2.</text>
</comment>
<evidence type="ECO:0000256" key="22">
    <source>
        <dbReference type="ARBA" id="ARBA00049161"/>
    </source>
</evidence>
<feature type="domain" description="Mur ligase C-terminal" evidence="24">
    <location>
        <begin position="303"/>
        <end position="422"/>
    </location>
</feature>
<keyword evidence="13 23" id="KW-0067">ATP-binding</keyword>
<evidence type="ECO:0000256" key="13">
    <source>
        <dbReference type="ARBA" id="ARBA00022840"/>
    </source>
</evidence>
<dbReference type="InterPro" id="IPR001645">
    <property type="entry name" value="Folylpolyglutamate_synth"/>
</dbReference>
<dbReference type="eggNOG" id="COG0285">
    <property type="taxonomic scope" value="Bacteria"/>
</dbReference>
<keyword evidence="15" id="KW-0289">Folate biosynthesis</keyword>
<comment type="pathway">
    <text evidence="4">Cofactor biosynthesis; tetrahydrofolylpolyglutamate biosynthesis.</text>
</comment>
<comment type="function">
    <text evidence="2">Functions in two distinct reactions of the de novo folate biosynthetic pathway. Catalyzes the addition of a glutamate residue to dihydropteroate (7,8-dihydropteroate or H2Pte) to form dihydrofolate (7,8-dihydrofolate monoglutamate or H2Pte-Glu). Also catalyzes successive additions of L-glutamate to tetrahydrofolate or 10-formyltetrahydrofolate or 5,10-methylenetetrahydrofolate, leading to folylpolyglutamate derivatives.</text>
</comment>
<evidence type="ECO:0000256" key="19">
    <source>
        <dbReference type="ARBA" id="ARBA00047493"/>
    </source>
</evidence>
<dbReference type="Pfam" id="PF02875">
    <property type="entry name" value="Mur_ligase_C"/>
    <property type="match status" value="1"/>
</dbReference>
<dbReference type="InterPro" id="IPR036565">
    <property type="entry name" value="Mur-like_cat_sf"/>
</dbReference>
<comment type="cofactor">
    <cofactor evidence="1">
        <name>Mg(2+)</name>
        <dbReference type="ChEBI" id="CHEBI:18420"/>
    </cofactor>
</comment>
<dbReference type="OrthoDB" id="9809356at2"/>
<evidence type="ECO:0000256" key="17">
    <source>
        <dbReference type="ARBA" id="ARBA00030592"/>
    </source>
</evidence>
<evidence type="ECO:0000259" key="24">
    <source>
        <dbReference type="Pfam" id="PF02875"/>
    </source>
</evidence>
<name>F2NH51_DESAR</name>
<evidence type="ECO:0000256" key="1">
    <source>
        <dbReference type="ARBA" id="ARBA00001946"/>
    </source>
</evidence>
<evidence type="ECO:0000256" key="8">
    <source>
        <dbReference type="ARBA" id="ARBA00013025"/>
    </source>
</evidence>
<dbReference type="InterPro" id="IPR036615">
    <property type="entry name" value="Mur_ligase_C_dom_sf"/>
</dbReference>
<dbReference type="Pfam" id="PF08245">
    <property type="entry name" value="Mur_ligase_M"/>
    <property type="match status" value="1"/>
</dbReference>
<evidence type="ECO:0000259" key="25">
    <source>
        <dbReference type="Pfam" id="PF08245"/>
    </source>
</evidence>
<dbReference type="EC" id="6.3.2.12" evidence="7"/>
<evidence type="ECO:0000256" key="5">
    <source>
        <dbReference type="ARBA" id="ARBA00008276"/>
    </source>
</evidence>
<dbReference type="GO" id="GO:0046656">
    <property type="term" value="P:folic acid biosynthetic process"/>
    <property type="evidence" value="ECO:0007669"/>
    <property type="project" value="UniProtKB-KW"/>
</dbReference>
<accession>F2NH51</accession>
<keyword evidence="27" id="KW-1185">Reference proteome</keyword>
<dbReference type="GO" id="GO:0008841">
    <property type="term" value="F:dihydrofolate synthase activity"/>
    <property type="evidence" value="ECO:0007669"/>
    <property type="project" value="UniProtKB-EC"/>
</dbReference>
<dbReference type="Gene3D" id="3.90.190.20">
    <property type="entry name" value="Mur ligase, C-terminal domain"/>
    <property type="match status" value="1"/>
</dbReference>
<comment type="catalytic activity">
    <reaction evidence="20">
        <text>10-formyltetrahydrofolyl-(gamma-L-Glu)(n) + L-glutamate + ATP = 10-formyltetrahydrofolyl-(gamma-L-Glu)(n+1) + ADP + phosphate + H(+)</text>
        <dbReference type="Rhea" id="RHEA:51904"/>
        <dbReference type="Rhea" id="RHEA-COMP:13088"/>
        <dbReference type="Rhea" id="RHEA-COMP:14300"/>
        <dbReference type="ChEBI" id="CHEBI:15378"/>
        <dbReference type="ChEBI" id="CHEBI:29985"/>
        <dbReference type="ChEBI" id="CHEBI:30616"/>
        <dbReference type="ChEBI" id="CHEBI:43474"/>
        <dbReference type="ChEBI" id="CHEBI:134413"/>
        <dbReference type="ChEBI" id="CHEBI:456216"/>
        <dbReference type="EC" id="6.3.2.17"/>
    </reaction>
</comment>
<dbReference type="PROSITE" id="PS01012">
    <property type="entry name" value="FOLYLPOLYGLU_SYNT_2"/>
    <property type="match status" value="1"/>
</dbReference>
<keyword evidence="10 23" id="KW-0436">Ligase</keyword>
<dbReference type="InterPro" id="IPR018109">
    <property type="entry name" value="Folylpolyglutamate_synth_CS"/>
</dbReference>
<dbReference type="AlphaFoldDB" id="F2NH51"/>
<keyword evidence="12 23" id="KW-0547">Nucleotide-binding</keyword>
<dbReference type="SUPFAM" id="SSF53244">
    <property type="entry name" value="MurD-like peptide ligases, peptide-binding domain"/>
    <property type="match status" value="1"/>
</dbReference>
<dbReference type="GO" id="GO:0005524">
    <property type="term" value="F:ATP binding"/>
    <property type="evidence" value="ECO:0007669"/>
    <property type="project" value="UniProtKB-KW"/>
</dbReference>
<dbReference type="UniPathway" id="UPA00077">
    <property type="reaction ID" value="UER00157"/>
</dbReference>
<protein>
    <recommendedName>
        <fullName evidence="9">Dihydrofolate synthase/folylpolyglutamate synthase</fullName>
        <ecNumber evidence="7">6.3.2.12</ecNumber>
        <ecNumber evidence="8">6.3.2.17</ecNumber>
    </recommendedName>
    <alternativeName>
        <fullName evidence="18">Folylpoly-gamma-glutamate synthetase-dihydrofolate synthetase</fullName>
    </alternativeName>
    <alternativeName>
        <fullName evidence="16">Folylpolyglutamate synthetase</fullName>
    </alternativeName>
    <alternativeName>
        <fullName evidence="17">Tetrahydrofolylpolyglutamate synthase</fullName>
    </alternativeName>
</protein>
<dbReference type="PIRSF" id="PIRSF001563">
    <property type="entry name" value="Folylpolyglu_synth"/>
    <property type="match status" value="1"/>
</dbReference>
<evidence type="ECO:0000313" key="27">
    <source>
        <dbReference type="Proteomes" id="UP000000483"/>
    </source>
</evidence>
<evidence type="ECO:0000256" key="23">
    <source>
        <dbReference type="PIRNR" id="PIRNR001563"/>
    </source>
</evidence>
<dbReference type="SUPFAM" id="SSF53623">
    <property type="entry name" value="MurD-like peptide ligases, catalytic domain"/>
    <property type="match status" value="1"/>
</dbReference>
<evidence type="ECO:0000256" key="10">
    <source>
        <dbReference type="ARBA" id="ARBA00022598"/>
    </source>
</evidence>
<organism evidence="26 27">
    <name type="scientific">Desulfobacca acetoxidans (strain ATCC 700848 / DSM 11109 / ASRB2)</name>
    <dbReference type="NCBI Taxonomy" id="880072"/>
    <lineage>
        <taxon>Bacteria</taxon>
        <taxon>Pseudomonadati</taxon>
        <taxon>Thermodesulfobacteriota</taxon>
        <taxon>Desulfobaccia</taxon>
        <taxon>Desulfobaccales</taxon>
        <taxon>Desulfobaccaceae</taxon>
        <taxon>Desulfobacca</taxon>
    </lineage>
</organism>
<evidence type="ECO:0000256" key="14">
    <source>
        <dbReference type="ARBA" id="ARBA00022842"/>
    </source>
</evidence>
<evidence type="ECO:0000256" key="16">
    <source>
        <dbReference type="ARBA" id="ARBA00030048"/>
    </source>
</evidence>
<comment type="similarity">
    <text evidence="5 23">Belongs to the folylpolyglutamate synthase family.</text>
</comment>
<dbReference type="EC" id="6.3.2.17" evidence="8"/>
<evidence type="ECO:0000256" key="21">
    <source>
        <dbReference type="ARBA" id="ARBA00049035"/>
    </source>
</evidence>
<evidence type="ECO:0000256" key="11">
    <source>
        <dbReference type="ARBA" id="ARBA00022723"/>
    </source>
</evidence>
<dbReference type="EMBL" id="CP002629">
    <property type="protein sequence ID" value="AEB08893.1"/>
    <property type="molecule type" value="Genomic_DNA"/>
</dbReference>
<comment type="subunit">
    <text evidence="6">Monomer.</text>
</comment>
<reference evidence="27" key="2">
    <citation type="submission" date="2011-03" db="EMBL/GenBank/DDBJ databases">
        <title>The complete genome of Desulfobacca acetoxidans DSM 11109.</title>
        <authorList>
            <consortium name="US DOE Joint Genome Institute (JGI-PGF)"/>
            <person name="Lucas S."/>
            <person name="Copeland A."/>
            <person name="Lapidus A."/>
            <person name="Bruce D."/>
            <person name="Goodwin L."/>
            <person name="Pitluck S."/>
            <person name="Peters L."/>
            <person name="Kyrpides N."/>
            <person name="Mavromatis K."/>
            <person name="Ivanova N."/>
            <person name="Ovchinnikova G."/>
            <person name="Teshima H."/>
            <person name="Detter J.C."/>
            <person name="Han C."/>
            <person name="Land M."/>
            <person name="Hauser L."/>
            <person name="Markowitz V."/>
            <person name="Cheng J.-F."/>
            <person name="Hugenholtz P."/>
            <person name="Woyke T."/>
            <person name="Wu D."/>
            <person name="Spring S."/>
            <person name="Schueler E."/>
            <person name="Brambilla E."/>
            <person name="Klenk H.-P."/>
            <person name="Eisen J.A."/>
        </authorList>
    </citation>
    <scope>NUCLEOTIDE SEQUENCE [LARGE SCALE GENOMIC DNA]</scope>
    <source>
        <strain evidence="27">ATCC 700848 / DSM 11109 / ASRB2</strain>
    </source>
</reference>
<evidence type="ECO:0000256" key="4">
    <source>
        <dbReference type="ARBA" id="ARBA00005150"/>
    </source>
</evidence>
<evidence type="ECO:0000313" key="26">
    <source>
        <dbReference type="EMBL" id="AEB08893.1"/>
    </source>
</evidence>
<evidence type="ECO:0000256" key="20">
    <source>
        <dbReference type="ARBA" id="ARBA00047808"/>
    </source>
</evidence>
<comment type="catalytic activity">
    <reaction evidence="21">
        <text>(6R)-5,10-methylenetetrahydrofolyl-(gamma-L-Glu)(n) + L-glutamate + ATP = (6R)-5,10-methylenetetrahydrofolyl-(gamma-L-Glu)(n+1) + ADP + phosphate + H(+)</text>
        <dbReference type="Rhea" id="RHEA:51912"/>
        <dbReference type="Rhea" id="RHEA-COMP:13257"/>
        <dbReference type="Rhea" id="RHEA-COMP:13258"/>
        <dbReference type="ChEBI" id="CHEBI:15378"/>
        <dbReference type="ChEBI" id="CHEBI:29985"/>
        <dbReference type="ChEBI" id="CHEBI:30616"/>
        <dbReference type="ChEBI" id="CHEBI:43474"/>
        <dbReference type="ChEBI" id="CHEBI:136572"/>
        <dbReference type="ChEBI" id="CHEBI:456216"/>
        <dbReference type="EC" id="6.3.2.17"/>
    </reaction>
</comment>
<evidence type="ECO:0000256" key="12">
    <source>
        <dbReference type="ARBA" id="ARBA00022741"/>
    </source>
</evidence>
<sequence>MPKTREPTASLPQSFDSLSTALKWVYDLQKFGIKFGLSSTTRLLTGLNNPQEKCRYIHIAGTNGKGSVAAMLSAIFTQAGYRIGFYSSPHLISFHERFRLQDQDITDDEVLELINQVRQVVQDIELPTFFEFVTAMAFLYYSQKAADPVILETGMGGRLDATNIIQPLLTIITNIAMDHREFLGNDLRAIAAEKAGIIKPGVPVVTYVSQASARLPIQAASGVLKSPLYYGGSDFQVKGQGNGRFRYQGRHLTLSGLQTNLVGRHQYRNAAVALAAVELLQEQGFHLPEESIRQGLQQVRWPGRLEVVSTRPQIILDGAHNPAAATTLMQALKHDLIYRRLILVLGIMADKDIRGILRRLLPLAQVVIFSRPRYERAATPEKLKSLAANAPRETYVIDDLAAAIAQARRLADQDDLIVVTGSLFTIGEARQYL</sequence>
<dbReference type="NCBIfam" id="TIGR01499">
    <property type="entry name" value="folC"/>
    <property type="match status" value="1"/>
</dbReference>